<feature type="cross-link" description="Glycyl lysine isopeptide (Lys-Gly) (interchain with G-Cter in SUMO2)" evidence="8">
    <location>
        <position position="274"/>
    </location>
</feature>
<gene>
    <name evidence="12" type="ORF">AAP_03820</name>
</gene>
<feature type="compositionally biased region" description="Basic and acidic residues" evidence="10">
    <location>
        <begin position="553"/>
        <end position="569"/>
    </location>
</feature>
<dbReference type="Gene3D" id="1.10.510.10">
    <property type="entry name" value="Transferase(Phosphotransferase) domain 1"/>
    <property type="match status" value="2"/>
</dbReference>
<dbReference type="GO" id="GO:0004674">
    <property type="term" value="F:protein serine/threonine kinase activity"/>
    <property type="evidence" value="ECO:0007669"/>
    <property type="project" value="UniProtKB-KW"/>
</dbReference>
<sequence>MLEDTSTNGTLVEGLVLSAKNSKCAMHARMLTHGSTVQIQLQELDPINFVVWFPTRTGDAQTQFEQSFREWLLASFRARLIDPPEPDCMLEQFLAKPKAQREPSYELHHWEEQHKGPKGAKGIITVPTANHSFGMHWNGAPDYNVVGLIGKGAFATVYKVAAKRTGRIYACKELDKRAVGRNTNTEKMINQELQVMRRLFHPHVVRFHESYEMPDEGKHLYLIMEYVRHGELASYLADHPNGRLPESECRIIANQLIHAIEYLHAASVTHRDIKPENILISSWDPLRVKLTDFGLSKIVDVALEQQEHSLTLKEKENTHVGGTFLKTFCGTLLYCAPEVYPGFEKYRKKKDMMEAEDEKEMTLAELRSWVIRRKNRPKPRTYGQSVDIWSYATVMFHLLAGKPPFAPTAADKHGAAMLRRIMTTDADWKQLREARVTPNAEVFLRTVLRRFPEERPREQEILSLGWLRNVEEEVDYQQYIDIENEARGVRGERVLFDEDGNALDEKGNVIDAEEEERKMKEELRNLKAIADEVGYTKSAIKAYEFDMKRQEAKAKREAQKRDLRQKKQESPNTGKTGPNESIDSDRSEDEEWERQQKRRRQKSPSLDELDEDVLARANAKLNPPKSKSDPTTPTKSDEEWERQQKRRRQKSPSLDELDEDVLARANAKLNPPKSKSDPTTPTKSVKKQRTITGSTITKRAEMEERRPENTSPHTPTRQRTIPEQPDTLPSHNTKNQKEPFIWRTLPRPDSDEEPDDSFAAIRKRRRPKIHFQHTSPPRGHKDDPPSAQASPAADRRTPPDSGAANTNPNTANPEDDSHVNVPGTQPKQMENPFTKMPTPGETTGNVSPSAARTQRALAREETDDEKDVAIHSFGISVEITASLSLKDRDSGRRVTRASADERNVFTNGVKIAGKGGIPPGQPYESQNHRSFSIRDVDADKKDDQNPSLNAPRTRQNRTQMRPPSVRLAEIKTNDETEGEQNNYDQDDQPTGTDIFVSACSHPYSSQQPASKVPKSLQPPIPEFGKLIPLHGSFFPRSIHLQHRLTSWGRGLNNTVRYPDPNELRIPKYALEIAFWAPGIEAAIDRGVPWKSYPGLTTILGTRASNSIFVNGVELRRTNSRGDARCFGQIYSGDTITIYRDDKSFLAFRCLLFLGEGRMKRPETEGAFRIKESSFPHGIDPERPTSLKRPSRRNSGVTVRGAATGTTSTTSMTHGLGMKMCTLIPMYLDYLGG</sequence>
<keyword evidence="13" id="KW-1185">Reference proteome</keyword>
<feature type="compositionally biased region" description="Low complexity" evidence="10">
    <location>
        <begin position="1195"/>
        <end position="1209"/>
    </location>
</feature>
<dbReference type="GO" id="GO:0005524">
    <property type="term" value="F:ATP binding"/>
    <property type="evidence" value="ECO:0007669"/>
    <property type="project" value="UniProtKB-UniRule"/>
</dbReference>
<feature type="binding site" evidence="7 9">
    <location>
        <position position="172"/>
    </location>
    <ligand>
        <name>ATP</name>
        <dbReference type="ChEBI" id="CHEBI:30616"/>
    </ligand>
</feature>
<dbReference type="EMBL" id="AZGZ01000017">
    <property type="protein sequence ID" value="KZZ90290.1"/>
    <property type="molecule type" value="Genomic_DNA"/>
</dbReference>
<feature type="region of interest" description="Disordered" evidence="10">
    <location>
        <begin position="553"/>
        <end position="865"/>
    </location>
</feature>
<dbReference type="Pfam" id="PF00069">
    <property type="entry name" value="Pkinase"/>
    <property type="match status" value="2"/>
</dbReference>
<feature type="compositionally biased region" description="Low complexity" evidence="10">
    <location>
        <begin position="623"/>
        <end position="634"/>
    </location>
</feature>
<evidence type="ECO:0000256" key="5">
    <source>
        <dbReference type="ARBA" id="ARBA00022840"/>
    </source>
</evidence>
<feature type="compositionally biased region" description="Basic and acidic residues" evidence="10">
    <location>
        <begin position="698"/>
        <end position="708"/>
    </location>
</feature>
<dbReference type="PANTHER" id="PTHR24350">
    <property type="entry name" value="SERINE/THREONINE-PROTEIN KINASE IAL-RELATED"/>
    <property type="match status" value="1"/>
</dbReference>
<feature type="compositionally biased region" description="Polar residues" evidence="10">
    <location>
        <begin position="945"/>
        <end position="961"/>
    </location>
</feature>
<evidence type="ECO:0000256" key="1">
    <source>
        <dbReference type="ARBA" id="ARBA00022527"/>
    </source>
</evidence>
<feature type="compositionally biased region" description="Low complexity" evidence="10">
    <location>
        <begin position="803"/>
        <end position="812"/>
    </location>
</feature>
<comment type="caution">
    <text evidence="12">The sequence shown here is derived from an EMBL/GenBank/DDBJ whole genome shotgun (WGS) entry which is preliminary data.</text>
</comment>
<dbReference type="AlphaFoldDB" id="A0A166NIQ7"/>
<evidence type="ECO:0000256" key="2">
    <source>
        <dbReference type="ARBA" id="ARBA00022679"/>
    </source>
</evidence>
<dbReference type="InterPro" id="IPR000719">
    <property type="entry name" value="Prot_kinase_dom"/>
</dbReference>
<evidence type="ECO:0000256" key="7">
    <source>
        <dbReference type="PIRSR" id="PIRSR630616-2"/>
    </source>
</evidence>
<feature type="region of interest" description="Disordered" evidence="10">
    <location>
        <begin position="1169"/>
        <end position="1209"/>
    </location>
</feature>
<dbReference type="SUPFAM" id="SSF56112">
    <property type="entry name" value="Protein kinase-like (PK-like)"/>
    <property type="match status" value="1"/>
</dbReference>
<feature type="active site" description="Proton acceptor" evidence="6">
    <location>
        <position position="272"/>
    </location>
</feature>
<evidence type="ECO:0000259" key="11">
    <source>
        <dbReference type="PROSITE" id="PS50011"/>
    </source>
</evidence>
<proteinExistence type="predicted"/>
<dbReference type="OrthoDB" id="4207135at2759"/>
<keyword evidence="1" id="KW-0723">Serine/threonine-protein kinase</keyword>
<feature type="compositionally biased region" description="Polar residues" evidence="10">
    <location>
        <begin position="840"/>
        <end position="852"/>
    </location>
</feature>
<feature type="compositionally biased region" description="Polar residues" evidence="10">
    <location>
        <begin position="709"/>
        <end position="733"/>
    </location>
</feature>
<feature type="binding site" evidence="7">
    <location>
        <position position="292"/>
    </location>
    <ligand>
        <name>ATP</name>
        <dbReference type="ChEBI" id="CHEBI:30616"/>
    </ligand>
</feature>
<feature type="compositionally biased region" description="Basic and acidic residues" evidence="10">
    <location>
        <begin position="1169"/>
        <end position="1184"/>
    </location>
</feature>
<feature type="region of interest" description="Disordered" evidence="10">
    <location>
        <begin position="937"/>
        <end position="992"/>
    </location>
</feature>
<evidence type="ECO:0000256" key="6">
    <source>
        <dbReference type="PIRSR" id="PIRSR630616-1"/>
    </source>
</evidence>
<evidence type="ECO:0000256" key="4">
    <source>
        <dbReference type="ARBA" id="ARBA00022777"/>
    </source>
</evidence>
<reference evidence="12 13" key="1">
    <citation type="journal article" date="2016" name="Genome Biol. Evol.">
        <title>Divergent and convergent evolution of fungal pathogenicity.</title>
        <authorList>
            <person name="Shang Y."/>
            <person name="Xiao G."/>
            <person name="Zheng P."/>
            <person name="Cen K."/>
            <person name="Zhan S."/>
            <person name="Wang C."/>
        </authorList>
    </citation>
    <scope>NUCLEOTIDE SEQUENCE [LARGE SCALE GENOMIC DNA]</scope>
    <source>
        <strain evidence="12 13">ARSEF 7405</strain>
    </source>
</reference>
<dbReference type="InterPro" id="IPR017441">
    <property type="entry name" value="Protein_kinase_ATP_BS"/>
</dbReference>
<protein>
    <submittedName>
        <fullName evidence="12">Protein kinase domain containing protein</fullName>
    </submittedName>
</protein>
<feature type="region of interest" description="Disordered" evidence="10">
    <location>
        <begin position="909"/>
        <end position="928"/>
    </location>
</feature>
<dbReference type="PROSITE" id="PS50011">
    <property type="entry name" value="PROTEIN_KINASE_DOM"/>
    <property type="match status" value="1"/>
</dbReference>
<feature type="compositionally biased region" description="Low complexity" evidence="10">
    <location>
        <begin position="671"/>
        <end position="683"/>
    </location>
</feature>
<keyword evidence="5 7" id="KW-0067">ATP-binding</keyword>
<evidence type="ECO:0000256" key="3">
    <source>
        <dbReference type="ARBA" id="ARBA00022741"/>
    </source>
</evidence>
<accession>A0A166NIQ7</accession>
<dbReference type="FunFam" id="3.30.200.20:FF:000042">
    <property type="entry name" value="Aurora kinase A"/>
    <property type="match status" value="1"/>
</dbReference>
<feature type="compositionally biased region" description="Polar residues" evidence="10">
    <location>
        <begin position="570"/>
        <end position="579"/>
    </location>
</feature>
<keyword evidence="4 12" id="KW-0418">Kinase</keyword>
<evidence type="ECO:0000256" key="10">
    <source>
        <dbReference type="SAM" id="MobiDB-lite"/>
    </source>
</evidence>
<dbReference type="InterPro" id="IPR011009">
    <property type="entry name" value="Kinase-like_dom_sf"/>
</dbReference>
<keyword evidence="3 7" id="KW-0547">Nucleotide-binding</keyword>
<feature type="binding site" evidence="7">
    <location>
        <begin position="276"/>
        <end position="277"/>
    </location>
    <ligand>
        <name>ATP</name>
        <dbReference type="ChEBI" id="CHEBI:30616"/>
    </ligand>
</feature>
<evidence type="ECO:0000256" key="9">
    <source>
        <dbReference type="PROSITE-ProRule" id="PRU10141"/>
    </source>
</evidence>
<keyword evidence="2" id="KW-0808">Transferase</keyword>
<feature type="compositionally biased region" description="Polar residues" evidence="10">
    <location>
        <begin position="979"/>
        <end position="991"/>
    </location>
</feature>
<name>A0A166NIQ7_9EURO</name>
<dbReference type="InterPro" id="IPR008271">
    <property type="entry name" value="Ser/Thr_kinase_AS"/>
</dbReference>
<dbReference type="SMART" id="SM00220">
    <property type="entry name" value="S_TKc"/>
    <property type="match status" value="1"/>
</dbReference>
<feature type="domain" description="Protein kinase" evidence="11">
    <location>
        <begin position="143"/>
        <end position="467"/>
    </location>
</feature>
<evidence type="ECO:0000313" key="13">
    <source>
        <dbReference type="Proteomes" id="UP000242877"/>
    </source>
</evidence>
<dbReference type="PROSITE" id="PS00107">
    <property type="entry name" value="PROTEIN_KINASE_ATP"/>
    <property type="match status" value="1"/>
</dbReference>
<evidence type="ECO:0000256" key="8">
    <source>
        <dbReference type="PIRSR" id="PIRSR630616-3"/>
    </source>
</evidence>
<dbReference type="VEuPathDB" id="FungiDB:AAP_03820"/>
<evidence type="ECO:0000313" key="12">
    <source>
        <dbReference type="EMBL" id="KZZ90290.1"/>
    </source>
</evidence>
<dbReference type="PROSITE" id="PS00108">
    <property type="entry name" value="PROTEIN_KINASE_ST"/>
    <property type="match status" value="1"/>
</dbReference>
<feature type="compositionally biased region" description="Basic residues" evidence="10">
    <location>
        <begin position="761"/>
        <end position="771"/>
    </location>
</feature>
<organism evidence="12 13">
    <name type="scientific">Ascosphaera apis ARSEF 7405</name>
    <dbReference type="NCBI Taxonomy" id="392613"/>
    <lineage>
        <taxon>Eukaryota</taxon>
        <taxon>Fungi</taxon>
        <taxon>Dikarya</taxon>
        <taxon>Ascomycota</taxon>
        <taxon>Pezizomycotina</taxon>
        <taxon>Eurotiomycetes</taxon>
        <taxon>Eurotiomycetidae</taxon>
        <taxon>Onygenales</taxon>
        <taxon>Ascosphaeraceae</taxon>
        <taxon>Ascosphaera</taxon>
    </lineage>
</organism>
<dbReference type="InterPro" id="IPR030616">
    <property type="entry name" value="Aur-like"/>
</dbReference>
<dbReference type="Proteomes" id="UP000242877">
    <property type="component" value="Unassembled WGS sequence"/>
</dbReference>